<accession>A0AAV3RB01</accession>
<evidence type="ECO:0000256" key="1">
    <source>
        <dbReference type="SAM" id="MobiDB-lite"/>
    </source>
</evidence>
<feature type="region of interest" description="Disordered" evidence="1">
    <location>
        <begin position="75"/>
        <end position="98"/>
    </location>
</feature>
<proteinExistence type="predicted"/>
<comment type="caution">
    <text evidence="2">The sequence shown here is derived from an EMBL/GenBank/DDBJ whole genome shotgun (WGS) entry which is preliminary data.</text>
</comment>
<dbReference type="Proteomes" id="UP001454036">
    <property type="component" value="Unassembled WGS sequence"/>
</dbReference>
<dbReference type="AlphaFoldDB" id="A0AAV3RB01"/>
<gene>
    <name evidence="2" type="ORF">LIER_26278</name>
</gene>
<evidence type="ECO:0000313" key="2">
    <source>
        <dbReference type="EMBL" id="GAA0172453.1"/>
    </source>
</evidence>
<dbReference type="EMBL" id="BAABME010008131">
    <property type="protein sequence ID" value="GAA0172453.1"/>
    <property type="molecule type" value="Genomic_DNA"/>
</dbReference>
<keyword evidence="3" id="KW-1185">Reference proteome</keyword>
<reference evidence="2 3" key="1">
    <citation type="submission" date="2024-01" db="EMBL/GenBank/DDBJ databases">
        <title>The complete chloroplast genome sequence of Lithospermum erythrorhizon: insights into the phylogenetic relationship among Boraginaceae species and the maternal lineages of purple gromwells.</title>
        <authorList>
            <person name="Okada T."/>
            <person name="Watanabe K."/>
        </authorList>
    </citation>
    <scope>NUCLEOTIDE SEQUENCE [LARGE SCALE GENOMIC DNA]</scope>
</reference>
<evidence type="ECO:0000313" key="3">
    <source>
        <dbReference type="Proteomes" id="UP001454036"/>
    </source>
</evidence>
<protein>
    <submittedName>
        <fullName evidence="2">Uncharacterized protein</fullName>
    </submittedName>
</protein>
<name>A0AAV3RB01_LITER</name>
<sequence>MVGHKVEEATFLCAMGQGNEEELRGWDHICKEASRVEGVDGNPYVGGELSRACPHQRQYTTLEGMERKSQVILHGHNEDAPHPRRRGVGPFGSQRKSHYHPRGIIKVPSSVTIWSQSIVH</sequence>
<organism evidence="2 3">
    <name type="scientific">Lithospermum erythrorhizon</name>
    <name type="common">Purple gromwell</name>
    <name type="synonym">Lithospermum officinale var. erythrorhizon</name>
    <dbReference type="NCBI Taxonomy" id="34254"/>
    <lineage>
        <taxon>Eukaryota</taxon>
        <taxon>Viridiplantae</taxon>
        <taxon>Streptophyta</taxon>
        <taxon>Embryophyta</taxon>
        <taxon>Tracheophyta</taxon>
        <taxon>Spermatophyta</taxon>
        <taxon>Magnoliopsida</taxon>
        <taxon>eudicotyledons</taxon>
        <taxon>Gunneridae</taxon>
        <taxon>Pentapetalae</taxon>
        <taxon>asterids</taxon>
        <taxon>lamiids</taxon>
        <taxon>Boraginales</taxon>
        <taxon>Boraginaceae</taxon>
        <taxon>Boraginoideae</taxon>
        <taxon>Lithospermeae</taxon>
        <taxon>Lithospermum</taxon>
    </lineage>
</organism>